<organism evidence="1 2">
    <name type="scientific">Strigamia maritima</name>
    <name type="common">European centipede</name>
    <name type="synonym">Geophilus maritimus</name>
    <dbReference type="NCBI Taxonomy" id="126957"/>
    <lineage>
        <taxon>Eukaryota</taxon>
        <taxon>Metazoa</taxon>
        <taxon>Ecdysozoa</taxon>
        <taxon>Arthropoda</taxon>
        <taxon>Myriapoda</taxon>
        <taxon>Chilopoda</taxon>
        <taxon>Pleurostigmophora</taxon>
        <taxon>Geophilomorpha</taxon>
        <taxon>Linotaeniidae</taxon>
        <taxon>Strigamia</taxon>
    </lineage>
</organism>
<name>T1JKH0_STRMM</name>
<evidence type="ECO:0000313" key="2">
    <source>
        <dbReference type="Proteomes" id="UP000014500"/>
    </source>
</evidence>
<keyword evidence="2" id="KW-1185">Reference proteome</keyword>
<protein>
    <submittedName>
        <fullName evidence="1">Uncharacterized protein</fullName>
    </submittedName>
</protein>
<reference evidence="1" key="2">
    <citation type="submission" date="2015-02" db="UniProtKB">
        <authorList>
            <consortium name="EnsemblMetazoa"/>
        </authorList>
    </citation>
    <scope>IDENTIFICATION</scope>
</reference>
<proteinExistence type="predicted"/>
<reference evidence="2" key="1">
    <citation type="submission" date="2011-05" db="EMBL/GenBank/DDBJ databases">
        <authorList>
            <person name="Richards S.R."/>
            <person name="Qu J."/>
            <person name="Jiang H."/>
            <person name="Jhangiani S.N."/>
            <person name="Agravi P."/>
            <person name="Goodspeed R."/>
            <person name="Gross S."/>
            <person name="Mandapat C."/>
            <person name="Jackson L."/>
            <person name="Mathew T."/>
            <person name="Pu L."/>
            <person name="Thornton R."/>
            <person name="Saada N."/>
            <person name="Wilczek-Boney K.B."/>
            <person name="Lee S."/>
            <person name="Kovar C."/>
            <person name="Wu Y."/>
            <person name="Scherer S.E."/>
            <person name="Worley K.C."/>
            <person name="Muzny D.M."/>
            <person name="Gibbs R."/>
        </authorList>
    </citation>
    <scope>NUCLEOTIDE SEQUENCE</scope>
    <source>
        <strain evidence="2">Brora</strain>
    </source>
</reference>
<sequence>MVRSGVEYNTSFDHDRRTSRRNYRNLLKDLCQFLLMVKTT</sequence>
<dbReference type="AlphaFoldDB" id="T1JKH0"/>
<dbReference type="EnsemblMetazoa" id="SMAR014350-RA">
    <property type="protein sequence ID" value="SMAR014350-PA"/>
    <property type="gene ID" value="SMAR014350"/>
</dbReference>
<accession>T1JKH0</accession>
<dbReference type="HOGENOM" id="CLU_3299978_0_0_1"/>
<evidence type="ECO:0000313" key="1">
    <source>
        <dbReference type="EnsemblMetazoa" id="SMAR014350-PA"/>
    </source>
</evidence>
<dbReference type="EMBL" id="JH431533">
    <property type="status" value="NOT_ANNOTATED_CDS"/>
    <property type="molecule type" value="Genomic_DNA"/>
</dbReference>
<dbReference type="Proteomes" id="UP000014500">
    <property type="component" value="Unassembled WGS sequence"/>
</dbReference>